<name>A0A0F9KGZ9_9ZZZZ</name>
<proteinExistence type="predicted"/>
<comment type="caution">
    <text evidence="1">The sequence shown here is derived from an EMBL/GenBank/DDBJ whole genome shotgun (WGS) entry which is preliminary data.</text>
</comment>
<organism evidence="1">
    <name type="scientific">marine sediment metagenome</name>
    <dbReference type="NCBI Taxonomy" id="412755"/>
    <lineage>
        <taxon>unclassified sequences</taxon>
        <taxon>metagenomes</taxon>
        <taxon>ecological metagenomes</taxon>
    </lineage>
</organism>
<protein>
    <submittedName>
        <fullName evidence="1">Uncharacterized protein</fullName>
    </submittedName>
</protein>
<accession>A0A0F9KGZ9</accession>
<dbReference type="AlphaFoldDB" id="A0A0F9KGZ9"/>
<gene>
    <name evidence="1" type="ORF">LCGC14_1331960</name>
</gene>
<dbReference type="EMBL" id="LAZR01008058">
    <property type="protein sequence ID" value="KKM81223.1"/>
    <property type="molecule type" value="Genomic_DNA"/>
</dbReference>
<reference evidence="1" key="1">
    <citation type="journal article" date="2015" name="Nature">
        <title>Complex archaea that bridge the gap between prokaryotes and eukaryotes.</title>
        <authorList>
            <person name="Spang A."/>
            <person name="Saw J.H."/>
            <person name="Jorgensen S.L."/>
            <person name="Zaremba-Niedzwiedzka K."/>
            <person name="Martijn J."/>
            <person name="Lind A.E."/>
            <person name="van Eijk R."/>
            <person name="Schleper C."/>
            <person name="Guy L."/>
            <person name="Ettema T.J."/>
        </authorList>
    </citation>
    <scope>NUCLEOTIDE SEQUENCE</scope>
</reference>
<evidence type="ECO:0000313" key="1">
    <source>
        <dbReference type="EMBL" id="KKM81223.1"/>
    </source>
</evidence>
<sequence>MVKKKKVMRKKKKLSRLELEEYIKMASSGKGKKFLLGVRMLGGMPSASMGGGPGTHPPM</sequence>